<dbReference type="Gene3D" id="3.40.50.1580">
    <property type="entry name" value="Nucleoside phosphorylase domain"/>
    <property type="match status" value="1"/>
</dbReference>
<dbReference type="InterPro" id="IPR053137">
    <property type="entry name" value="NLR-like"/>
</dbReference>
<dbReference type="EMBL" id="JBFXLQ010000052">
    <property type="protein sequence ID" value="KAL2863375.1"/>
    <property type="molecule type" value="Genomic_DNA"/>
</dbReference>
<name>A0ABR4LFR4_9EURO</name>
<dbReference type="InterPro" id="IPR035994">
    <property type="entry name" value="Nucleoside_phosphorylase_sf"/>
</dbReference>
<keyword evidence="3" id="KW-1185">Reference proteome</keyword>
<dbReference type="PANTHER" id="PTHR46082">
    <property type="entry name" value="ATP/GTP-BINDING PROTEIN-RELATED"/>
    <property type="match status" value="1"/>
</dbReference>
<organism evidence="2 3">
    <name type="scientific">Aspergillus lucknowensis</name>
    <dbReference type="NCBI Taxonomy" id="176173"/>
    <lineage>
        <taxon>Eukaryota</taxon>
        <taxon>Fungi</taxon>
        <taxon>Dikarya</taxon>
        <taxon>Ascomycota</taxon>
        <taxon>Pezizomycotina</taxon>
        <taxon>Eurotiomycetes</taxon>
        <taxon>Eurotiomycetidae</taxon>
        <taxon>Eurotiales</taxon>
        <taxon>Aspergillaceae</taxon>
        <taxon>Aspergillus</taxon>
        <taxon>Aspergillus subgen. Nidulantes</taxon>
    </lineage>
</organism>
<protein>
    <recommendedName>
        <fullName evidence="1">Nucleoside phosphorylase domain-containing protein</fullName>
    </recommendedName>
</protein>
<accession>A0ABR4LFR4</accession>
<dbReference type="GeneID" id="98149731"/>
<reference evidence="2 3" key="1">
    <citation type="submission" date="2024-07" db="EMBL/GenBank/DDBJ databases">
        <title>Section-level genome sequencing and comparative genomics of Aspergillus sections Usti and Cavernicolus.</title>
        <authorList>
            <consortium name="Lawrence Berkeley National Laboratory"/>
            <person name="Nybo J.L."/>
            <person name="Vesth T.C."/>
            <person name="Theobald S."/>
            <person name="Frisvad J.C."/>
            <person name="Larsen T.O."/>
            <person name="Kjaerboelling I."/>
            <person name="Rothschild-Mancinelli K."/>
            <person name="Lyhne E.K."/>
            <person name="Kogle M.E."/>
            <person name="Barry K."/>
            <person name="Clum A."/>
            <person name="Na H."/>
            <person name="Ledsgaard L."/>
            <person name="Lin J."/>
            <person name="Lipzen A."/>
            <person name="Kuo A."/>
            <person name="Riley R."/>
            <person name="Mondo S."/>
            <person name="Labutti K."/>
            <person name="Haridas S."/>
            <person name="Pangalinan J."/>
            <person name="Salamov A.A."/>
            <person name="Simmons B.A."/>
            <person name="Magnuson J.K."/>
            <person name="Chen J."/>
            <person name="Drula E."/>
            <person name="Henrissat B."/>
            <person name="Wiebenga A."/>
            <person name="Lubbers R.J."/>
            <person name="Gomes A.C."/>
            <person name="Macurrencykelacurrency M.R."/>
            <person name="Stajich J."/>
            <person name="Grigoriev I.V."/>
            <person name="Mortensen U.H."/>
            <person name="De Vries R.P."/>
            <person name="Baker S.E."/>
            <person name="Andersen M.R."/>
        </authorList>
    </citation>
    <scope>NUCLEOTIDE SEQUENCE [LARGE SCALE GENOMIC DNA]</scope>
    <source>
        <strain evidence="2 3">CBS 449.75</strain>
    </source>
</reference>
<proteinExistence type="predicted"/>
<evidence type="ECO:0000313" key="3">
    <source>
        <dbReference type="Proteomes" id="UP001610432"/>
    </source>
</evidence>
<dbReference type="InterPro" id="IPR000845">
    <property type="entry name" value="Nucleoside_phosphorylase_d"/>
</dbReference>
<sequence>MKRRRPCPTDFTIGWICPLALEYAAAKSVLDELYSEAEYTTSRIGNHEIVITCLPAGQIGTNAAAAAATRMLSAFPSLKATLLVGIAGSAPSNNVDIRLGDVVVGQPVGQYGGVVQYDFRKTIPGGFQRIGSLNAPSHELLSAVSKFKSNLSDAKESMRHFLVERPIYNADVLFEASYNHAGGETCCDCRKDKIINRVRRGEDIHIFFGTVASGNQVIKDGITRDELNSKLQGVLCFEMEAAGVVNTLPCLVIRGICDYADSHKNKIFQPFAASAAATCARQILYYLNCAPGLGSMREGTCQENFCHPSTNQPDAFTWDRSGGGGHGLGQPRQLVEEQHQLYHESLSFDQLDSRHRTIRFAHTKTCRWLLSCPEYKNWLASKFFQEHHGFLGDTLEKTVLLEKLPDLRSDIETLKYIFNAAVEKLEDRSLMCYIDALDECDKEEVRDMLSFFEQLGDLVACKQIRLLVCFSSRHYPHIMIENKIKLVLEDQDGHWQDISNYVHSELKAGRSNQTQLIKDEVISRSSGIFLWVVLVVQILNKEYDRGQVHSLKRRLGEIPDGLHALLKDILLRDNHNMEQTLLCLQWILYETRPMSVEELYFAILAGIEPDPKFLASWIAEDIDKEVMSKFVLDSSKGLAELTKSKNATIQFIHESVRDFLRDEGLVNIAAGSIAPGPSHEALKICCLRYVSIDLSSYVPPIESLPSGKSAWGRDLMRTTSLRYPFLQYAVHNVLHHANIAAKHGIAQICFLIEFPLDTWILKNNLFEKHAIRRYKSSADQIYILAEKNCAKLLEEDIRIGSPDRPEVGSCFENPSKSAHDKWPNLTLGHRTKELFEHC</sequence>
<evidence type="ECO:0000313" key="2">
    <source>
        <dbReference type="EMBL" id="KAL2863375.1"/>
    </source>
</evidence>
<comment type="caution">
    <text evidence="2">The sequence shown here is derived from an EMBL/GenBank/DDBJ whole genome shotgun (WGS) entry which is preliminary data.</text>
</comment>
<dbReference type="Proteomes" id="UP001610432">
    <property type="component" value="Unassembled WGS sequence"/>
</dbReference>
<gene>
    <name evidence="2" type="ORF">BJX67DRAFT_390638</name>
</gene>
<feature type="domain" description="Nucleoside phosphorylase" evidence="1">
    <location>
        <begin position="18"/>
        <end position="284"/>
    </location>
</feature>
<dbReference type="PANTHER" id="PTHR46082:SF11">
    <property type="entry name" value="AAA+ ATPASE DOMAIN-CONTAINING PROTEIN-RELATED"/>
    <property type="match status" value="1"/>
</dbReference>
<dbReference type="SUPFAM" id="SSF53167">
    <property type="entry name" value="Purine and uridine phosphorylases"/>
    <property type="match status" value="1"/>
</dbReference>
<dbReference type="Pfam" id="PF01048">
    <property type="entry name" value="PNP_UDP_1"/>
    <property type="match status" value="1"/>
</dbReference>
<evidence type="ECO:0000259" key="1">
    <source>
        <dbReference type="Pfam" id="PF01048"/>
    </source>
</evidence>
<dbReference type="RefSeq" id="XP_070882354.1">
    <property type="nucleotide sequence ID" value="XM_071034659.1"/>
</dbReference>